<dbReference type="PANTHER" id="PTHR14690:SF0">
    <property type="entry name" value="IQ MOTIF CONTAINING WITH AAA DOMAIN 1"/>
    <property type="match status" value="1"/>
</dbReference>
<dbReference type="Gene3D" id="3.40.50.300">
    <property type="entry name" value="P-loop containing nucleotide triphosphate hydrolases"/>
    <property type="match status" value="1"/>
</dbReference>
<feature type="region of interest" description="Disordered" evidence="1">
    <location>
        <begin position="503"/>
        <end position="536"/>
    </location>
</feature>
<evidence type="ECO:0000313" key="3">
    <source>
        <dbReference type="EMBL" id="CEO94440.1"/>
    </source>
</evidence>
<proteinExistence type="predicted"/>
<dbReference type="OMA" id="MVQLRTH"/>
<dbReference type="InterPro" id="IPR052267">
    <property type="entry name" value="N-DRC_Component"/>
</dbReference>
<gene>
    <name evidence="3" type="ORF">PBRA_000225</name>
</gene>
<sequence length="909" mass="101454">LVVITFVGDDAMSHSMYDRKWQSAMEQLSDLVFIENPDGGFDDNGTPIPAPPVAGAATTITREAAFRHFGMLYIRYVQVFKDIQACYDQIVHPQKRRDIRIVLDATMTRLLQVKKSLSMFDGFTPGSDYVHLDAVIDELKMTPYDLELPVPAFFRELNDAPNLVEARNFVDAAMEQYGLTDTPEEVTQPVEIAMPSMTLDDAIRIIQKNERGRQGRCRGRMVKALADDLKKRKIVKTGEIDPVSAVLTLQRWFRGMLARIRTRAENARELRFLGMVPSRSTGNGIDSPEDVDHDRTMRTCSDVRSLRRQLRKDNENDYIDQLESVKKHVENVNGPEFREKMWIERYEWWIQQKEHTGIEHENFDEFYQMKNPPPVTDQPAAEQEEPKGKKGKGDGKKDKKDAKKDSKKDAKGDVSEVPETIPNSVLIGPTAIVGDLFRCVKKYTDVWAKLDESNNFKQTFDHDLAVQKVMPDVVESIRKTVDEQLMSVLENLKLQIQIRMAEESKKSGKKGKKGAAKKGKGGKKGKSSKKGDGAAKAKKCCDGEKLLGDQSIAQCIDELVRLGIVKRIPNDGVKTLDQFIVDFNYLGHEYESASVRLDPSLAQIRSTVVESCILPLGSQYVKENSPLCNAVLLYGPPGSGKTMISRAIAYHTNAMWFDLSASALEKKLGTTKQEVSRLVHMVFHVAKQSAPSVIYIDHIEKLFAVVSKKKAEASAGGDELQRIKKDFLAHRDSLTAKDRVLIIGNTVDPTADGVDDGELKSFFKSNGKMIFCPFPDYATRLRLWKTFITDAGVNVYALIQSRRKFEIGTLAYISQGYTAGSIQAAVQAVLPPRRVAKITDPGKSGIVIEDFITVLSKMPYTFKDMHARLVDFTEDITGVKQRKALQAAAAAAAGASGSGEDAASTKKKK</sequence>
<organism evidence="3 4">
    <name type="scientific">Plasmodiophora brassicae</name>
    <name type="common">Clubroot disease agent</name>
    <dbReference type="NCBI Taxonomy" id="37360"/>
    <lineage>
        <taxon>Eukaryota</taxon>
        <taxon>Sar</taxon>
        <taxon>Rhizaria</taxon>
        <taxon>Endomyxa</taxon>
        <taxon>Phytomyxea</taxon>
        <taxon>Plasmodiophorida</taxon>
        <taxon>Plasmodiophoridae</taxon>
        <taxon>Plasmodiophora</taxon>
    </lineage>
</organism>
<accession>A0A0G4IH57</accession>
<dbReference type="Pfam" id="PF00004">
    <property type="entry name" value="AAA"/>
    <property type="match status" value="1"/>
</dbReference>
<protein>
    <recommendedName>
        <fullName evidence="2">AAA+ ATPase domain-containing protein</fullName>
    </recommendedName>
</protein>
<dbReference type="GO" id="GO:0016887">
    <property type="term" value="F:ATP hydrolysis activity"/>
    <property type="evidence" value="ECO:0007669"/>
    <property type="project" value="InterPro"/>
</dbReference>
<dbReference type="Gene3D" id="1.10.8.60">
    <property type="match status" value="1"/>
</dbReference>
<dbReference type="STRING" id="37360.A0A0G4IH57"/>
<evidence type="ECO:0000313" key="4">
    <source>
        <dbReference type="Proteomes" id="UP000039324"/>
    </source>
</evidence>
<dbReference type="EMBL" id="CDSF01000001">
    <property type="protein sequence ID" value="CEO94440.1"/>
    <property type="molecule type" value="Genomic_DNA"/>
</dbReference>
<dbReference type="SMART" id="SM00382">
    <property type="entry name" value="AAA"/>
    <property type="match status" value="1"/>
</dbReference>
<keyword evidence="4" id="KW-1185">Reference proteome</keyword>
<feature type="non-terminal residue" evidence="3">
    <location>
        <position position="909"/>
    </location>
</feature>
<feature type="compositionally biased region" description="Basic residues" evidence="1">
    <location>
        <begin position="507"/>
        <end position="528"/>
    </location>
</feature>
<dbReference type="InterPro" id="IPR027417">
    <property type="entry name" value="P-loop_NTPase"/>
</dbReference>
<dbReference type="Gene3D" id="1.20.5.190">
    <property type="match status" value="1"/>
</dbReference>
<evidence type="ECO:0000256" key="1">
    <source>
        <dbReference type="SAM" id="MobiDB-lite"/>
    </source>
</evidence>
<feature type="non-terminal residue" evidence="3">
    <location>
        <position position="1"/>
    </location>
</feature>
<feature type="compositionally biased region" description="Basic and acidic residues" evidence="1">
    <location>
        <begin position="384"/>
        <end position="414"/>
    </location>
</feature>
<name>A0A0G4IH57_PLABS</name>
<dbReference type="OrthoDB" id="3046016at2759"/>
<dbReference type="PROSITE" id="PS50096">
    <property type="entry name" value="IQ"/>
    <property type="match status" value="1"/>
</dbReference>
<dbReference type="GO" id="GO:0005524">
    <property type="term" value="F:ATP binding"/>
    <property type="evidence" value="ECO:0007669"/>
    <property type="project" value="InterPro"/>
</dbReference>
<dbReference type="SUPFAM" id="SSF52540">
    <property type="entry name" value="P-loop containing nucleoside triphosphate hydrolases"/>
    <property type="match status" value="1"/>
</dbReference>
<dbReference type="Proteomes" id="UP000039324">
    <property type="component" value="Unassembled WGS sequence"/>
</dbReference>
<reference evidence="3 4" key="1">
    <citation type="submission" date="2015-02" db="EMBL/GenBank/DDBJ databases">
        <authorList>
            <person name="Chooi Y.-H."/>
        </authorList>
    </citation>
    <scope>NUCLEOTIDE SEQUENCE [LARGE SCALE GENOMIC DNA]</scope>
    <source>
        <strain evidence="3">E3</strain>
    </source>
</reference>
<feature type="domain" description="AAA+ ATPase" evidence="2">
    <location>
        <begin position="627"/>
        <end position="776"/>
    </location>
</feature>
<dbReference type="AlphaFoldDB" id="A0A0G4IH57"/>
<dbReference type="InterPro" id="IPR003959">
    <property type="entry name" value="ATPase_AAA_core"/>
</dbReference>
<dbReference type="PANTHER" id="PTHR14690">
    <property type="entry name" value="IQ MOTIF CONTAINING WITH AAA DOMAIN 1"/>
    <property type="match status" value="1"/>
</dbReference>
<evidence type="ECO:0000259" key="2">
    <source>
        <dbReference type="SMART" id="SM00382"/>
    </source>
</evidence>
<dbReference type="InterPro" id="IPR003593">
    <property type="entry name" value="AAA+_ATPase"/>
</dbReference>
<feature type="region of interest" description="Disordered" evidence="1">
    <location>
        <begin position="367"/>
        <end position="416"/>
    </location>
</feature>